<evidence type="ECO:0000256" key="3">
    <source>
        <dbReference type="ARBA" id="ARBA00022801"/>
    </source>
</evidence>
<dbReference type="Pfam" id="PF01174">
    <property type="entry name" value="SNO"/>
    <property type="match status" value="2"/>
</dbReference>
<proteinExistence type="inferred from homology"/>
<dbReference type="EC" id="3.5.1.2" evidence="2"/>
<evidence type="ECO:0000256" key="5">
    <source>
        <dbReference type="ARBA" id="ARBA00023239"/>
    </source>
</evidence>
<dbReference type="InterPro" id="IPR002161">
    <property type="entry name" value="PdxT/SNO"/>
</dbReference>
<organism evidence="10 11">
    <name type="scientific">Pelagomonas calceolata</name>
    <dbReference type="NCBI Taxonomy" id="35677"/>
    <lineage>
        <taxon>Eukaryota</taxon>
        <taxon>Sar</taxon>
        <taxon>Stramenopiles</taxon>
        <taxon>Ochrophyta</taxon>
        <taxon>Pelagophyceae</taxon>
        <taxon>Pelagomonadales</taxon>
        <taxon>Pelagomonadaceae</taxon>
        <taxon>Pelagomonas</taxon>
    </lineage>
</organism>
<feature type="binding site" evidence="8">
    <location>
        <position position="146"/>
    </location>
    <ligand>
        <name>L-glutamine</name>
        <dbReference type="ChEBI" id="CHEBI:58359"/>
    </ligand>
</feature>
<dbReference type="PROSITE" id="PS01236">
    <property type="entry name" value="PDXT_SNO_1"/>
    <property type="match status" value="1"/>
</dbReference>
<feature type="binding site" evidence="8">
    <location>
        <begin position="172"/>
        <end position="173"/>
    </location>
    <ligand>
        <name>L-glutamine</name>
        <dbReference type="ChEBI" id="CHEBI:58359"/>
    </ligand>
</feature>
<dbReference type="PROSITE" id="PS51130">
    <property type="entry name" value="PDXT_SNO_2"/>
    <property type="match status" value="1"/>
</dbReference>
<reference evidence="10" key="1">
    <citation type="submission" date="2021-11" db="EMBL/GenBank/DDBJ databases">
        <authorList>
            <consortium name="Genoscope - CEA"/>
            <person name="William W."/>
        </authorList>
    </citation>
    <scope>NUCLEOTIDE SEQUENCE</scope>
</reference>
<evidence type="ECO:0000313" key="10">
    <source>
        <dbReference type="EMBL" id="CAH0369625.1"/>
    </source>
</evidence>
<evidence type="ECO:0000256" key="8">
    <source>
        <dbReference type="PIRSR" id="PIRSR005639-2"/>
    </source>
</evidence>
<feature type="region of interest" description="Disordered" evidence="9">
    <location>
        <begin position="198"/>
        <end position="219"/>
    </location>
</feature>
<dbReference type="CDD" id="cd01749">
    <property type="entry name" value="GATase1_PB"/>
    <property type="match status" value="1"/>
</dbReference>
<feature type="active site" description="Charge relay system" evidence="7">
    <location>
        <position position="239"/>
    </location>
</feature>
<dbReference type="InterPro" id="IPR029062">
    <property type="entry name" value="Class_I_gatase-like"/>
</dbReference>
<name>A0A8J2WXC2_9STRA</name>
<dbReference type="PANTHER" id="PTHR31559:SF0">
    <property type="entry name" value="PYRIDOXAL 5'-PHOSPHATE SYNTHASE SUBUNIT SNO1-RELATED"/>
    <property type="match status" value="1"/>
</dbReference>
<keyword evidence="5" id="KW-0456">Lyase</keyword>
<dbReference type="AlphaFoldDB" id="A0A8J2WXC2"/>
<dbReference type="GO" id="GO:0008614">
    <property type="term" value="P:pyridoxine metabolic process"/>
    <property type="evidence" value="ECO:0007669"/>
    <property type="project" value="TreeGrafter"/>
</dbReference>
<keyword evidence="4" id="KW-0315">Glutamine amidotransferase</keyword>
<dbReference type="GO" id="GO:0016829">
    <property type="term" value="F:lyase activity"/>
    <property type="evidence" value="ECO:0007669"/>
    <property type="project" value="UniProtKB-KW"/>
</dbReference>
<feature type="active site" description="Charge relay system" evidence="7">
    <location>
        <position position="237"/>
    </location>
</feature>
<evidence type="ECO:0000256" key="7">
    <source>
        <dbReference type="PIRSR" id="PIRSR005639-1"/>
    </source>
</evidence>
<evidence type="ECO:0000256" key="2">
    <source>
        <dbReference type="ARBA" id="ARBA00012918"/>
    </source>
</evidence>
<evidence type="ECO:0000256" key="1">
    <source>
        <dbReference type="ARBA" id="ARBA00008345"/>
    </source>
</evidence>
<dbReference type="GO" id="GO:1903600">
    <property type="term" value="C:glutaminase complex"/>
    <property type="evidence" value="ECO:0007669"/>
    <property type="project" value="TreeGrafter"/>
</dbReference>
<dbReference type="PROSITE" id="PS51273">
    <property type="entry name" value="GATASE_TYPE_1"/>
    <property type="match status" value="1"/>
</dbReference>
<evidence type="ECO:0000256" key="6">
    <source>
        <dbReference type="ARBA" id="ARBA00049534"/>
    </source>
</evidence>
<dbReference type="PIRSF" id="PIRSF005639">
    <property type="entry name" value="Glut_amidoT_SNO"/>
    <property type="match status" value="1"/>
</dbReference>
<accession>A0A8J2WXC2</accession>
<feature type="region of interest" description="Disordered" evidence="9">
    <location>
        <begin position="1"/>
        <end position="25"/>
    </location>
</feature>
<feature type="compositionally biased region" description="Basic and acidic residues" evidence="9">
    <location>
        <begin position="198"/>
        <end position="208"/>
    </location>
</feature>
<dbReference type="GO" id="GO:0005829">
    <property type="term" value="C:cytosol"/>
    <property type="evidence" value="ECO:0007669"/>
    <property type="project" value="TreeGrafter"/>
</dbReference>
<comment type="similarity">
    <text evidence="1">Belongs to the glutaminase PdxT/SNO family.</text>
</comment>
<protein>
    <recommendedName>
        <fullName evidence="2">glutaminase</fullName>
        <ecNumber evidence="2">3.5.1.2</ecNumber>
    </recommendedName>
</protein>
<feature type="compositionally biased region" description="Basic and acidic residues" evidence="9">
    <location>
        <begin position="13"/>
        <end position="25"/>
    </location>
</feature>
<dbReference type="GO" id="GO:0004359">
    <property type="term" value="F:glutaminase activity"/>
    <property type="evidence" value="ECO:0007669"/>
    <property type="project" value="UniProtKB-EC"/>
</dbReference>
<dbReference type="OrthoDB" id="2039at2759"/>
<dbReference type="EMBL" id="CAKKNE010000002">
    <property type="protein sequence ID" value="CAH0369625.1"/>
    <property type="molecule type" value="Genomic_DNA"/>
</dbReference>
<dbReference type="SUPFAM" id="SSF52317">
    <property type="entry name" value="Class I glutamine amidotransferase-like"/>
    <property type="match status" value="1"/>
</dbReference>
<dbReference type="InterPro" id="IPR021196">
    <property type="entry name" value="PdxT/SNO_CS"/>
</dbReference>
<dbReference type="Gene3D" id="3.40.50.880">
    <property type="match status" value="1"/>
</dbReference>
<comment type="caution">
    <text evidence="10">The sequence shown here is derived from an EMBL/GenBank/DDBJ whole genome shotgun (WGS) entry which is preliminary data.</text>
</comment>
<evidence type="ECO:0000256" key="4">
    <source>
        <dbReference type="ARBA" id="ARBA00022962"/>
    </source>
</evidence>
<keyword evidence="3" id="KW-0378">Hydrolase</keyword>
<dbReference type="PANTHER" id="PTHR31559">
    <property type="entry name" value="PYRIDOXAL 5'-PHOSPHATE SYNTHASE SUBUNIT SNO"/>
    <property type="match status" value="1"/>
</dbReference>
<dbReference type="NCBIfam" id="TIGR03800">
    <property type="entry name" value="PLP_synth_Pdx2"/>
    <property type="match status" value="1"/>
</dbReference>
<gene>
    <name evidence="10" type="ORF">PECAL_2P27530</name>
</gene>
<feature type="binding site" evidence="8">
    <location>
        <begin position="73"/>
        <end position="75"/>
    </location>
    <ligand>
        <name>L-glutamine</name>
        <dbReference type="ChEBI" id="CHEBI:58359"/>
    </ligand>
</feature>
<dbReference type="GO" id="GO:0042823">
    <property type="term" value="P:pyridoxal phosphate biosynthetic process"/>
    <property type="evidence" value="ECO:0007669"/>
    <property type="project" value="InterPro"/>
</dbReference>
<evidence type="ECO:0000313" key="11">
    <source>
        <dbReference type="Proteomes" id="UP000789595"/>
    </source>
</evidence>
<sequence>MAEAAPHRIAGRRPGDAPHDEKATDGKPLIGVLALQGSVEEHIDVLHKLGAATREIRVKEEVAGVDGLIFPGGESTAMATFHHWLIYAQAIMTEGDGLFPALREAVGNGVPAYGTCAGLILLADDCVGQKAGGQALVGGLDCTVCRNYFGAQVSSFELPLEGFPDAAPAVFIRAPAILKRGPTCEALASVTSAPSRDAAPHVEAFEPAKKKRKGSSSGEREVCVAARQGHILATSFHPELTSDSRWHAMFLDMVRERKKE</sequence>
<comment type="catalytic activity">
    <reaction evidence="6">
        <text>L-glutamine + H2O = L-glutamate + NH4(+)</text>
        <dbReference type="Rhea" id="RHEA:15889"/>
        <dbReference type="ChEBI" id="CHEBI:15377"/>
        <dbReference type="ChEBI" id="CHEBI:28938"/>
        <dbReference type="ChEBI" id="CHEBI:29985"/>
        <dbReference type="ChEBI" id="CHEBI:58359"/>
        <dbReference type="EC" id="3.5.1.2"/>
    </reaction>
</comment>
<feature type="active site" description="Nucleophile" evidence="7">
    <location>
        <position position="116"/>
    </location>
</feature>
<keyword evidence="11" id="KW-1185">Reference proteome</keyword>
<evidence type="ECO:0000256" key="9">
    <source>
        <dbReference type="SAM" id="MobiDB-lite"/>
    </source>
</evidence>
<dbReference type="Proteomes" id="UP000789595">
    <property type="component" value="Unassembled WGS sequence"/>
</dbReference>